<organism evidence="1">
    <name type="scientific">Thermogemmatispora argillosa</name>
    <dbReference type="NCBI Taxonomy" id="2045280"/>
    <lineage>
        <taxon>Bacteria</taxon>
        <taxon>Bacillati</taxon>
        <taxon>Chloroflexota</taxon>
        <taxon>Ktedonobacteria</taxon>
        <taxon>Thermogemmatisporales</taxon>
        <taxon>Thermogemmatisporaceae</taxon>
        <taxon>Thermogemmatispora</taxon>
    </lineage>
</organism>
<protein>
    <submittedName>
        <fullName evidence="1">Uncharacterized protein</fullName>
    </submittedName>
</protein>
<name>A0A455T7I5_9CHLR</name>
<dbReference type="EMBL" id="AP019377">
    <property type="protein sequence ID" value="BBH95224.1"/>
    <property type="molecule type" value="Genomic_DNA"/>
</dbReference>
<dbReference type="AlphaFoldDB" id="A0A455T7I5"/>
<evidence type="ECO:0000313" key="1">
    <source>
        <dbReference type="EMBL" id="BBH95224.1"/>
    </source>
</evidence>
<sequence length="79" mass="9168">MTSEEHECYIEQFPHSLPHRDQAELRPCGHYACPPHTITYYGTGDDEELVGDYCMVCYTRRFPHLCPDPLLRRALLGQS</sequence>
<accession>A0A455T7I5</accession>
<gene>
    <name evidence="1" type="ORF">KTA_34230</name>
</gene>
<proteinExistence type="predicted"/>
<reference evidence="1" key="1">
    <citation type="submission" date="2018-12" db="EMBL/GenBank/DDBJ databases">
        <title>Novel natural products biosynthetic potential of the class Ktedonobacteria.</title>
        <authorList>
            <person name="Zheng Y."/>
            <person name="Saitou A."/>
            <person name="Wang C.M."/>
            <person name="Toyoda A."/>
            <person name="Minakuchi Y."/>
            <person name="Sekiguchi Y."/>
            <person name="Ueda K."/>
            <person name="Takano H."/>
            <person name="Sakai Y."/>
            <person name="Yokota A."/>
            <person name="Yabe S."/>
        </authorList>
    </citation>
    <scope>NUCLEOTIDE SEQUENCE</scope>
    <source>
        <strain evidence="1">A3-2</strain>
    </source>
</reference>